<dbReference type="Pfam" id="PF02132">
    <property type="entry name" value="RecR_ZnF"/>
    <property type="match status" value="1"/>
</dbReference>
<dbReference type="NCBIfam" id="TIGR00615">
    <property type="entry name" value="recR"/>
    <property type="match status" value="1"/>
</dbReference>
<dbReference type="HAMAP" id="MF_00017">
    <property type="entry name" value="RecR"/>
    <property type="match status" value="1"/>
</dbReference>
<dbReference type="Gene3D" id="1.10.8.420">
    <property type="entry name" value="RecR Domain 1"/>
    <property type="match status" value="1"/>
</dbReference>
<comment type="function">
    <text evidence="7">May play a role in DNA repair. It seems to be involved in an RecBC-independent recombinational process of DNA repair. It may act with RecF and RecO.</text>
</comment>
<dbReference type="GO" id="GO:0006310">
    <property type="term" value="P:DNA recombination"/>
    <property type="evidence" value="ECO:0007669"/>
    <property type="project" value="UniProtKB-UniRule"/>
</dbReference>
<dbReference type="CDD" id="cd01025">
    <property type="entry name" value="TOPRIM_recR"/>
    <property type="match status" value="1"/>
</dbReference>
<dbReference type="AlphaFoldDB" id="A0A9D1LTC0"/>
<evidence type="ECO:0000256" key="4">
    <source>
        <dbReference type="ARBA" id="ARBA00022833"/>
    </source>
</evidence>
<comment type="caution">
    <text evidence="9">The sequence shown here is derived from an EMBL/GenBank/DDBJ whole genome shotgun (WGS) entry which is preliminary data.</text>
</comment>
<name>A0A9D1LTC0_9FIRM</name>
<gene>
    <name evidence="7 9" type="primary">recR</name>
    <name evidence="9" type="ORF">IAC59_09905</name>
</gene>
<dbReference type="SMART" id="SM00493">
    <property type="entry name" value="TOPRIM"/>
    <property type="match status" value="1"/>
</dbReference>
<dbReference type="Pfam" id="PF13662">
    <property type="entry name" value="Toprim_4"/>
    <property type="match status" value="1"/>
</dbReference>
<dbReference type="EMBL" id="DVNK01000059">
    <property type="protein sequence ID" value="HIU47550.1"/>
    <property type="molecule type" value="Genomic_DNA"/>
</dbReference>
<organism evidence="9 10">
    <name type="scientific">Candidatus Fimadaptatus faecigallinarum</name>
    <dbReference type="NCBI Taxonomy" id="2840814"/>
    <lineage>
        <taxon>Bacteria</taxon>
        <taxon>Bacillati</taxon>
        <taxon>Bacillota</taxon>
        <taxon>Clostridia</taxon>
        <taxon>Eubacteriales</taxon>
        <taxon>Candidatus Fimadaptatus</taxon>
    </lineage>
</organism>
<dbReference type="GO" id="GO:0008270">
    <property type="term" value="F:zinc ion binding"/>
    <property type="evidence" value="ECO:0007669"/>
    <property type="project" value="UniProtKB-KW"/>
</dbReference>
<keyword evidence="5 7" id="KW-0233">DNA recombination</keyword>
<dbReference type="InterPro" id="IPR023627">
    <property type="entry name" value="Rcmb_RecR"/>
</dbReference>
<evidence type="ECO:0000259" key="8">
    <source>
        <dbReference type="PROSITE" id="PS50880"/>
    </source>
</evidence>
<evidence type="ECO:0000313" key="10">
    <source>
        <dbReference type="Proteomes" id="UP000824123"/>
    </source>
</evidence>
<evidence type="ECO:0000256" key="5">
    <source>
        <dbReference type="ARBA" id="ARBA00023172"/>
    </source>
</evidence>
<evidence type="ECO:0000256" key="1">
    <source>
        <dbReference type="ARBA" id="ARBA00022723"/>
    </source>
</evidence>
<comment type="similarity">
    <text evidence="7">Belongs to the RecR family.</text>
</comment>
<evidence type="ECO:0000256" key="3">
    <source>
        <dbReference type="ARBA" id="ARBA00022771"/>
    </source>
</evidence>
<dbReference type="InterPro" id="IPR015967">
    <property type="entry name" value="Rcmb_RecR_Znf"/>
</dbReference>
<evidence type="ECO:0000256" key="7">
    <source>
        <dbReference type="HAMAP-Rule" id="MF_00017"/>
    </source>
</evidence>
<dbReference type="InterPro" id="IPR006171">
    <property type="entry name" value="TOPRIM_dom"/>
</dbReference>
<evidence type="ECO:0000256" key="2">
    <source>
        <dbReference type="ARBA" id="ARBA00022763"/>
    </source>
</evidence>
<dbReference type="Pfam" id="PF21175">
    <property type="entry name" value="RecR_C"/>
    <property type="match status" value="1"/>
</dbReference>
<reference evidence="9" key="1">
    <citation type="submission" date="2020-10" db="EMBL/GenBank/DDBJ databases">
        <authorList>
            <person name="Gilroy R."/>
        </authorList>
    </citation>
    <scope>NUCLEOTIDE SEQUENCE</scope>
    <source>
        <strain evidence="9">ChiSxjej2B14-8506</strain>
    </source>
</reference>
<keyword evidence="2 7" id="KW-0227">DNA damage</keyword>
<dbReference type="Gene3D" id="6.10.250.240">
    <property type="match status" value="1"/>
</dbReference>
<evidence type="ECO:0000313" key="9">
    <source>
        <dbReference type="EMBL" id="HIU47550.1"/>
    </source>
</evidence>
<keyword evidence="1 7" id="KW-0479">Metal-binding</keyword>
<dbReference type="GO" id="GO:0006281">
    <property type="term" value="P:DNA repair"/>
    <property type="evidence" value="ECO:0007669"/>
    <property type="project" value="UniProtKB-UniRule"/>
</dbReference>
<dbReference type="PANTHER" id="PTHR30446:SF0">
    <property type="entry name" value="RECOMBINATION PROTEIN RECR"/>
    <property type="match status" value="1"/>
</dbReference>
<proteinExistence type="inferred from homology"/>
<keyword evidence="4 7" id="KW-0862">Zinc</keyword>
<protein>
    <recommendedName>
        <fullName evidence="7">Recombination protein RecR</fullName>
    </recommendedName>
</protein>
<dbReference type="Proteomes" id="UP000824123">
    <property type="component" value="Unassembled WGS sequence"/>
</dbReference>
<feature type="domain" description="Toprim" evidence="8">
    <location>
        <begin position="81"/>
        <end position="176"/>
    </location>
</feature>
<reference evidence="9" key="2">
    <citation type="journal article" date="2021" name="PeerJ">
        <title>Extensive microbial diversity within the chicken gut microbiome revealed by metagenomics and culture.</title>
        <authorList>
            <person name="Gilroy R."/>
            <person name="Ravi A."/>
            <person name="Getino M."/>
            <person name="Pursley I."/>
            <person name="Horton D.L."/>
            <person name="Alikhan N.F."/>
            <person name="Baker D."/>
            <person name="Gharbi K."/>
            <person name="Hall N."/>
            <person name="Watson M."/>
            <person name="Adriaenssens E.M."/>
            <person name="Foster-Nyarko E."/>
            <person name="Jarju S."/>
            <person name="Secka A."/>
            <person name="Antonio M."/>
            <person name="Oren A."/>
            <person name="Chaudhuri R.R."/>
            <person name="La Ragione R."/>
            <person name="Hildebrand F."/>
            <person name="Pallen M.J."/>
        </authorList>
    </citation>
    <scope>NUCLEOTIDE SEQUENCE</scope>
    <source>
        <strain evidence="9">ChiSxjej2B14-8506</strain>
    </source>
</reference>
<dbReference type="InterPro" id="IPR034137">
    <property type="entry name" value="TOPRIM_RecR"/>
</dbReference>
<dbReference type="SUPFAM" id="SSF111304">
    <property type="entry name" value="Recombination protein RecR"/>
    <property type="match status" value="1"/>
</dbReference>
<sequence>MSAQVESIARMISQLARLPGIGQKTAQRLAYHIISLPEQQVRELADAIYEGKTQTQVCPICGDYTDVVPCPICADPRRHNGIICVVRDARDVAAIERMHEYHGLYHVLGGTISPMNGVGPDDIRVRELMARLSDPEISEVILATNPDVEGEATASYLARLIKPLGLKVTRIAHGLPVGSELEYTDEVTLSKAIEGRREL</sequence>
<feature type="zinc finger region" description="C4-type" evidence="7">
    <location>
        <begin position="58"/>
        <end position="73"/>
    </location>
</feature>
<keyword evidence="3 7" id="KW-0863">Zinc-finger</keyword>
<dbReference type="InterPro" id="IPR000093">
    <property type="entry name" value="DNA_Rcmb_RecR"/>
</dbReference>
<dbReference type="PROSITE" id="PS50880">
    <property type="entry name" value="TOPRIM"/>
    <property type="match status" value="1"/>
</dbReference>
<keyword evidence="6 7" id="KW-0234">DNA repair</keyword>
<dbReference type="GO" id="GO:0003677">
    <property type="term" value="F:DNA binding"/>
    <property type="evidence" value="ECO:0007669"/>
    <property type="project" value="UniProtKB-UniRule"/>
</dbReference>
<dbReference type="PANTHER" id="PTHR30446">
    <property type="entry name" value="RECOMBINATION PROTEIN RECR"/>
    <property type="match status" value="1"/>
</dbReference>
<accession>A0A9D1LTC0</accession>
<evidence type="ECO:0000256" key="6">
    <source>
        <dbReference type="ARBA" id="ARBA00023204"/>
    </source>
</evidence>
<dbReference type="Pfam" id="PF21176">
    <property type="entry name" value="RecR_HhH"/>
    <property type="match status" value="1"/>
</dbReference>
<dbReference type="Gene3D" id="3.40.1360.10">
    <property type="match status" value="1"/>
</dbReference>